<gene>
    <name evidence="1" type="ORF">EJ03DRAFT_331298</name>
</gene>
<dbReference type="EMBL" id="ML995901">
    <property type="protein sequence ID" value="KAF2765103.1"/>
    <property type="molecule type" value="Genomic_DNA"/>
</dbReference>
<sequence length="334" mass="36822">MASKCPFLDLPVELRLQIYEHILLGNSTITIGTAQVKGRYPDVVHRLYGEGRTPYEGIPEQHEPVIEAGYSASLLSTTSPAAIPADAPILGQERVYASSVLRLVSRQIYIELSSHFRAPEPRHKSLFIQYPNGLHVLQTKAPQLLRQARSVHLAGTYTPRAFVPARAACMGRREPRPEVSVKYHGGTKPDEAAHLSDLIKTLCGAAAASLPPEGQTHFLSGLQKLEMRIYYPGDDSYSTVWGDDSSPVVIALRHVAYAQIGIEVWRGRYGTGVYLTVQQSLEAKRTVSTVWRKLEEGGRSEPACGSWVVDPQWPHWKVGYEASEGSAGDVIITQ</sequence>
<protein>
    <recommendedName>
        <fullName evidence="3">F-box domain-containing protein</fullName>
    </recommendedName>
</protein>
<accession>A0A6G1KWP9</accession>
<evidence type="ECO:0000313" key="2">
    <source>
        <dbReference type="Proteomes" id="UP000799436"/>
    </source>
</evidence>
<organism evidence="1 2">
    <name type="scientific">Teratosphaeria nubilosa</name>
    <dbReference type="NCBI Taxonomy" id="161662"/>
    <lineage>
        <taxon>Eukaryota</taxon>
        <taxon>Fungi</taxon>
        <taxon>Dikarya</taxon>
        <taxon>Ascomycota</taxon>
        <taxon>Pezizomycotina</taxon>
        <taxon>Dothideomycetes</taxon>
        <taxon>Dothideomycetidae</taxon>
        <taxon>Mycosphaerellales</taxon>
        <taxon>Teratosphaeriaceae</taxon>
        <taxon>Teratosphaeria</taxon>
    </lineage>
</organism>
<dbReference type="Proteomes" id="UP000799436">
    <property type="component" value="Unassembled WGS sequence"/>
</dbReference>
<evidence type="ECO:0000313" key="1">
    <source>
        <dbReference type="EMBL" id="KAF2765103.1"/>
    </source>
</evidence>
<keyword evidence="2" id="KW-1185">Reference proteome</keyword>
<dbReference type="AlphaFoldDB" id="A0A6G1KWP9"/>
<dbReference type="OrthoDB" id="3899662at2759"/>
<evidence type="ECO:0008006" key="3">
    <source>
        <dbReference type="Google" id="ProtNLM"/>
    </source>
</evidence>
<name>A0A6G1KWP9_9PEZI</name>
<reference evidence="1" key="1">
    <citation type="journal article" date="2020" name="Stud. Mycol.">
        <title>101 Dothideomycetes genomes: a test case for predicting lifestyles and emergence of pathogens.</title>
        <authorList>
            <person name="Haridas S."/>
            <person name="Albert R."/>
            <person name="Binder M."/>
            <person name="Bloem J."/>
            <person name="Labutti K."/>
            <person name="Salamov A."/>
            <person name="Andreopoulos B."/>
            <person name="Baker S."/>
            <person name="Barry K."/>
            <person name="Bills G."/>
            <person name="Bluhm B."/>
            <person name="Cannon C."/>
            <person name="Castanera R."/>
            <person name="Culley D."/>
            <person name="Daum C."/>
            <person name="Ezra D."/>
            <person name="Gonzalez J."/>
            <person name="Henrissat B."/>
            <person name="Kuo A."/>
            <person name="Liang C."/>
            <person name="Lipzen A."/>
            <person name="Lutzoni F."/>
            <person name="Magnuson J."/>
            <person name="Mondo S."/>
            <person name="Nolan M."/>
            <person name="Ohm R."/>
            <person name="Pangilinan J."/>
            <person name="Park H.-J."/>
            <person name="Ramirez L."/>
            <person name="Alfaro M."/>
            <person name="Sun H."/>
            <person name="Tritt A."/>
            <person name="Yoshinaga Y."/>
            <person name="Zwiers L.-H."/>
            <person name="Turgeon B."/>
            <person name="Goodwin S."/>
            <person name="Spatafora J."/>
            <person name="Crous P."/>
            <person name="Grigoriev I."/>
        </authorList>
    </citation>
    <scope>NUCLEOTIDE SEQUENCE</scope>
    <source>
        <strain evidence="1">CBS 116005</strain>
    </source>
</reference>
<proteinExistence type="predicted"/>